<gene>
    <name evidence="1" type="ORF">M427DRAFT_458409</name>
</gene>
<proteinExistence type="predicted"/>
<protein>
    <submittedName>
        <fullName evidence="1">Uncharacterized protein</fullName>
    </submittedName>
</protein>
<dbReference type="Proteomes" id="UP000070544">
    <property type="component" value="Unassembled WGS sequence"/>
</dbReference>
<reference evidence="1 2" key="1">
    <citation type="journal article" date="2015" name="Genome Biol. Evol.">
        <title>Phylogenomic analyses indicate that early fungi evolved digesting cell walls of algal ancestors of land plants.</title>
        <authorList>
            <person name="Chang Y."/>
            <person name="Wang S."/>
            <person name="Sekimoto S."/>
            <person name="Aerts A.L."/>
            <person name="Choi C."/>
            <person name="Clum A."/>
            <person name="LaButti K.M."/>
            <person name="Lindquist E.A."/>
            <person name="Yee Ngan C."/>
            <person name="Ohm R.A."/>
            <person name="Salamov A.A."/>
            <person name="Grigoriev I.V."/>
            <person name="Spatafora J.W."/>
            <person name="Berbee M.L."/>
        </authorList>
    </citation>
    <scope>NUCLEOTIDE SEQUENCE [LARGE SCALE GENOMIC DNA]</scope>
    <source>
        <strain evidence="1 2">JEL478</strain>
    </source>
</reference>
<keyword evidence="2" id="KW-1185">Reference proteome</keyword>
<dbReference type="AlphaFoldDB" id="A0A139A248"/>
<accession>A0A139A248</accession>
<name>A0A139A248_GONPJ</name>
<evidence type="ECO:0000313" key="2">
    <source>
        <dbReference type="Proteomes" id="UP000070544"/>
    </source>
</evidence>
<evidence type="ECO:0000313" key="1">
    <source>
        <dbReference type="EMBL" id="KXS10842.1"/>
    </source>
</evidence>
<organism evidence="1 2">
    <name type="scientific">Gonapodya prolifera (strain JEL478)</name>
    <name type="common">Monoblepharis prolifera</name>
    <dbReference type="NCBI Taxonomy" id="1344416"/>
    <lineage>
        <taxon>Eukaryota</taxon>
        <taxon>Fungi</taxon>
        <taxon>Fungi incertae sedis</taxon>
        <taxon>Chytridiomycota</taxon>
        <taxon>Chytridiomycota incertae sedis</taxon>
        <taxon>Monoblepharidomycetes</taxon>
        <taxon>Monoblepharidales</taxon>
        <taxon>Gonapodyaceae</taxon>
        <taxon>Gonapodya</taxon>
    </lineage>
</organism>
<dbReference type="EMBL" id="KQ965812">
    <property type="protein sequence ID" value="KXS10842.1"/>
    <property type="molecule type" value="Genomic_DNA"/>
</dbReference>
<sequence>MSWQCTLPSIRLIMPIVDSCDMLLSGIVTHVENSDALYKAPVQIDDTHTNRIMNSVRNLIQRTPIGRALTQTKQTQAQMPASSAQPAIETTERNIQAVSKIEVTKAPPAEWNWMDAILMSRLSQPPESDYRHTFLDASCTKSHNLILLFRLARAVSFYLSSRVHDIGTPNIPQLIQPRDDSIVN</sequence>